<dbReference type="InterPro" id="IPR036388">
    <property type="entry name" value="WH-like_DNA-bd_sf"/>
</dbReference>
<dbReference type="EMBL" id="NVUS01000022">
    <property type="protein sequence ID" value="PCI98319.1"/>
    <property type="molecule type" value="Genomic_DNA"/>
</dbReference>
<dbReference type="InterPro" id="IPR000281">
    <property type="entry name" value="HTH_RpiR"/>
</dbReference>
<dbReference type="Gene3D" id="3.40.50.10490">
    <property type="entry name" value="Glucose-6-phosphate isomerase like protein, domain 1"/>
    <property type="match status" value="1"/>
</dbReference>
<dbReference type="Pfam" id="PF01418">
    <property type="entry name" value="HTH_6"/>
    <property type="match status" value="1"/>
</dbReference>
<name>A0A2A4YUY6_9PROT</name>
<gene>
    <name evidence="6" type="ORF">COB13_13905</name>
</gene>
<dbReference type="SUPFAM" id="SSF46689">
    <property type="entry name" value="Homeodomain-like"/>
    <property type="match status" value="1"/>
</dbReference>
<evidence type="ECO:0008006" key="7">
    <source>
        <dbReference type="Google" id="ProtNLM"/>
    </source>
</evidence>
<comment type="caution">
    <text evidence="6">The sequence shown here is derived from an EMBL/GenBank/DDBJ whole genome shotgun (WGS) entry which is preliminary data.</text>
</comment>
<evidence type="ECO:0000259" key="4">
    <source>
        <dbReference type="PROSITE" id="PS51071"/>
    </source>
</evidence>
<reference key="1">
    <citation type="submission" date="2017-08" db="EMBL/GenBank/DDBJ databases">
        <title>A dynamic microbial community with high functional redundancy inhabits the cold, oxic subseafloor aquifer.</title>
        <authorList>
            <person name="Tully B.J."/>
            <person name="Wheat C.G."/>
            <person name="Glazer B.T."/>
            <person name="Huber J.A."/>
        </authorList>
    </citation>
    <scope>NUCLEOTIDE SEQUENCE [LARGE SCALE GENOMIC DNA]</scope>
</reference>
<dbReference type="SUPFAM" id="SSF53697">
    <property type="entry name" value="SIS domain"/>
    <property type="match status" value="1"/>
</dbReference>
<proteinExistence type="predicted"/>
<dbReference type="PANTHER" id="PTHR30514">
    <property type="entry name" value="GLUCOKINASE"/>
    <property type="match status" value="1"/>
</dbReference>
<dbReference type="PANTHER" id="PTHR30514:SF1">
    <property type="entry name" value="HTH-TYPE TRANSCRIPTIONAL REGULATOR HEXR-RELATED"/>
    <property type="match status" value="1"/>
</dbReference>
<dbReference type="InterPro" id="IPR047640">
    <property type="entry name" value="RpiR-like"/>
</dbReference>
<dbReference type="GO" id="GO:0097367">
    <property type="term" value="F:carbohydrate derivative binding"/>
    <property type="evidence" value="ECO:0007669"/>
    <property type="project" value="InterPro"/>
</dbReference>
<dbReference type="InterPro" id="IPR001347">
    <property type="entry name" value="SIS_dom"/>
</dbReference>
<dbReference type="InterPro" id="IPR046348">
    <property type="entry name" value="SIS_dom_sf"/>
</dbReference>
<keyword evidence="2" id="KW-0238">DNA-binding</keyword>
<organism evidence="6">
    <name type="scientific">OCS116 cluster bacterium</name>
    <dbReference type="NCBI Taxonomy" id="2030921"/>
    <lineage>
        <taxon>Bacteria</taxon>
        <taxon>Pseudomonadati</taxon>
        <taxon>Pseudomonadota</taxon>
        <taxon>Alphaproteobacteria</taxon>
        <taxon>OCS116 cluster</taxon>
    </lineage>
</organism>
<dbReference type="PROSITE" id="PS51071">
    <property type="entry name" value="HTH_RPIR"/>
    <property type="match status" value="1"/>
</dbReference>
<dbReference type="GO" id="GO:0003700">
    <property type="term" value="F:DNA-binding transcription factor activity"/>
    <property type="evidence" value="ECO:0007669"/>
    <property type="project" value="InterPro"/>
</dbReference>
<evidence type="ECO:0000256" key="1">
    <source>
        <dbReference type="ARBA" id="ARBA00023015"/>
    </source>
</evidence>
<evidence type="ECO:0000259" key="5">
    <source>
        <dbReference type="PROSITE" id="PS51464"/>
    </source>
</evidence>
<evidence type="ECO:0000313" key="6">
    <source>
        <dbReference type="EMBL" id="PCI98319.1"/>
    </source>
</evidence>
<evidence type="ECO:0000256" key="3">
    <source>
        <dbReference type="ARBA" id="ARBA00023163"/>
    </source>
</evidence>
<reference evidence="6" key="2">
    <citation type="journal article" date="2018" name="ISME J.">
        <title>A dynamic microbial community with high functional redundancy inhabits the cold, oxic subseafloor aquifer.</title>
        <authorList>
            <person name="Tully B.J."/>
            <person name="Wheat C.G."/>
            <person name="Glazer B.T."/>
            <person name="Huber J.A."/>
        </authorList>
    </citation>
    <scope>NUCLEOTIDE SEQUENCE</scope>
    <source>
        <strain evidence="6">NORP83</strain>
    </source>
</reference>
<dbReference type="CDD" id="cd05013">
    <property type="entry name" value="SIS_RpiR"/>
    <property type="match status" value="1"/>
</dbReference>
<accession>A0A2A4YUY6</accession>
<dbReference type="InterPro" id="IPR035472">
    <property type="entry name" value="RpiR-like_SIS"/>
</dbReference>
<dbReference type="GO" id="GO:1901135">
    <property type="term" value="P:carbohydrate derivative metabolic process"/>
    <property type="evidence" value="ECO:0007669"/>
    <property type="project" value="InterPro"/>
</dbReference>
<sequence>MAFNYRNKNLDSQVHMSFDIISHISDRRNRLSKSEKLVASLVLEDTQFVIASNIDDISTKAGVSMPTVTRFCRSVGLQGLRELKIKLSQNMKLDQRFLSNDMPIHNIEDIANNILAKAQQALFEVDQQIDLAKLTDVVDLILRSNQIFAFGNGGISSLLSKEMVIRFFRFKINIAESNDAEMQKMMSATVDKGDLIFLFSVSGYSENLIECARIAKQYGAKIVAITRHNTPLSNIADHKLVIDITEGNYVLRPTSSRYAYLALLDILANGVAAKMDVQALEILRRLRQNQTEDQTINNSPLGD</sequence>
<dbReference type="AlphaFoldDB" id="A0A2A4YUY6"/>
<keyword evidence="3" id="KW-0804">Transcription</keyword>
<dbReference type="PROSITE" id="PS51464">
    <property type="entry name" value="SIS"/>
    <property type="match status" value="1"/>
</dbReference>
<dbReference type="Gene3D" id="1.10.10.10">
    <property type="entry name" value="Winged helix-like DNA-binding domain superfamily/Winged helix DNA-binding domain"/>
    <property type="match status" value="1"/>
</dbReference>
<feature type="domain" description="SIS" evidence="5">
    <location>
        <begin position="137"/>
        <end position="277"/>
    </location>
</feature>
<evidence type="ECO:0000256" key="2">
    <source>
        <dbReference type="ARBA" id="ARBA00023125"/>
    </source>
</evidence>
<protein>
    <recommendedName>
        <fullName evidence="7">RpiR family transcriptional regulator</fullName>
    </recommendedName>
</protein>
<feature type="domain" description="HTH rpiR-type" evidence="4">
    <location>
        <begin position="18"/>
        <end position="94"/>
    </location>
</feature>
<dbReference type="InterPro" id="IPR009057">
    <property type="entry name" value="Homeodomain-like_sf"/>
</dbReference>
<dbReference type="Pfam" id="PF01380">
    <property type="entry name" value="SIS"/>
    <property type="match status" value="1"/>
</dbReference>
<keyword evidence="1" id="KW-0805">Transcription regulation</keyword>
<dbReference type="GO" id="GO:0003677">
    <property type="term" value="F:DNA binding"/>
    <property type="evidence" value="ECO:0007669"/>
    <property type="project" value="UniProtKB-KW"/>
</dbReference>